<dbReference type="OrthoDB" id="410089at2759"/>
<dbReference type="Pfam" id="PF12796">
    <property type="entry name" value="Ank_2"/>
    <property type="match status" value="1"/>
</dbReference>
<sequence>MEHLEILVHAAESRRFQMAEVRQEEEGRDANFAIAPHEKHLVEAAFEDIKEKFENSAARRLITGYTVAVPVVISEDTRLGLHFGTSTETALDIDKSKPGMPPFPCTQVQRVDDDGEIGRWNDQQRELAGMDSPLSGDEFCLDDLAVVEPQEVPANGACGRSVWLQAVEVYGQPGFQKLGDQGLKLLQEVRWRVGGPKSARARLILYFFIQASYRFRFKARDIHGHALHVLAVHEEGRGGSLRRSSGHFAAAGGLFTILEWLVNYVDLTEECWFIAHNKMGTCQALHLAAGVGHAAFLDFLGEADADLDAKTRFDGKDNYTALHEAAFFKQSAAVMKLLMMRADVNSLNMKGQTPLHIAASQGGAMECRLLVKYQADVEIKDKAHSTALDSAMESGRYPPHKLFHLTGRGFSDLLKVALHSPSATTHLLKDVTENKHAAQHQ</sequence>
<dbReference type="Gene3D" id="1.25.40.20">
    <property type="entry name" value="Ankyrin repeat-containing domain"/>
    <property type="match status" value="1"/>
</dbReference>
<comment type="caution">
    <text evidence="4">The sequence shown here is derived from an EMBL/GenBank/DDBJ whole genome shotgun (WGS) entry which is preliminary data.</text>
</comment>
<dbReference type="PANTHER" id="PTHR24198:SF195">
    <property type="entry name" value="DEATH DOMAIN-CONTAINING PROTEIN"/>
    <property type="match status" value="1"/>
</dbReference>
<evidence type="ECO:0000256" key="3">
    <source>
        <dbReference type="PROSITE-ProRule" id="PRU00023"/>
    </source>
</evidence>
<evidence type="ECO:0000313" key="5">
    <source>
        <dbReference type="Proteomes" id="UP000604046"/>
    </source>
</evidence>
<dbReference type="PROSITE" id="PS50088">
    <property type="entry name" value="ANK_REPEAT"/>
    <property type="match status" value="1"/>
</dbReference>
<dbReference type="InterPro" id="IPR002110">
    <property type="entry name" value="Ankyrin_rpt"/>
</dbReference>
<dbReference type="EMBL" id="CAJNDS010001602">
    <property type="protein sequence ID" value="CAE7267202.1"/>
    <property type="molecule type" value="Genomic_DNA"/>
</dbReference>
<dbReference type="InterPro" id="IPR036770">
    <property type="entry name" value="Ankyrin_rpt-contain_sf"/>
</dbReference>
<keyword evidence="1" id="KW-0677">Repeat</keyword>
<gene>
    <name evidence="4" type="primary">ankrd52</name>
    <name evidence="4" type="ORF">SNAT2548_LOCUS14155</name>
</gene>
<name>A0A812MMV4_9DINO</name>
<dbReference type="Proteomes" id="UP000604046">
    <property type="component" value="Unassembled WGS sequence"/>
</dbReference>
<reference evidence="4" key="1">
    <citation type="submission" date="2021-02" db="EMBL/GenBank/DDBJ databases">
        <authorList>
            <person name="Dougan E. K."/>
            <person name="Rhodes N."/>
            <person name="Thang M."/>
            <person name="Chan C."/>
        </authorList>
    </citation>
    <scope>NUCLEOTIDE SEQUENCE</scope>
</reference>
<accession>A0A812MMV4</accession>
<feature type="repeat" description="ANK" evidence="3">
    <location>
        <begin position="350"/>
        <end position="382"/>
    </location>
</feature>
<dbReference type="SUPFAM" id="SSF48403">
    <property type="entry name" value="Ankyrin repeat"/>
    <property type="match status" value="1"/>
</dbReference>
<dbReference type="PROSITE" id="PS50297">
    <property type="entry name" value="ANK_REP_REGION"/>
    <property type="match status" value="1"/>
</dbReference>
<keyword evidence="2 3" id="KW-0040">ANK repeat</keyword>
<dbReference type="PANTHER" id="PTHR24198">
    <property type="entry name" value="ANKYRIN REPEAT AND PROTEIN KINASE DOMAIN-CONTAINING PROTEIN"/>
    <property type="match status" value="1"/>
</dbReference>
<dbReference type="SMART" id="SM00248">
    <property type="entry name" value="ANK"/>
    <property type="match status" value="3"/>
</dbReference>
<evidence type="ECO:0000256" key="1">
    <source>
        <dbReference type="ARBA" id="ARBA00022737"/>
    </source>
</evidence>
<evidence type="ECO:0000256" key="2">
    <source>
        <dbReference type="ARBA" id="ARBA00023043"/>
    </source>
</evidence>
<dbReference type="AlphaFoldDB" id="A0A812MMV4"/>
<organism evidence="4 5">
    <name type="scientific">Symbiodinium natans</name>
    <dbReference type="NCBI Taxonomy" id="878477"/>
    <lineage>
        <taxon>Eukaryota</taxon>
        <taxon>Sar</taxon>
        <taxon>Alveolata</taxon>
        <taxon>Dinophyceae</taxon>
        <taxon>Suessiales</taxon>
        <taxon>Symbiodiniaceae</taxon>
        <taxon>Symbiodinium</taxon>
    </lineage>
</organism>
<protein>
    <submittedName>
        <fullName evidence="4">Ankrd52 protein</fullName>
    </submittedName>
</protein>
<keyword evidence="5" id="KW-1185">Reference proteome</keyword>
<proteinExistence type="predicted"/>
<evidence type="ECO:0000313" key="4">
    <source>
        <dbReference type="EMBL" id="CAE7267202.1"/>
    </source>
</evidence>